<evidence type="ECO:0000256" key="9">
    <source>
        <dbReference type="ARBA" id="ARBA00023136"/>
    </source>
</evidence>
<accession>A0ABY2B801</accession>
<evidence type="ECO:0000256" key="8">
    <source>
        <dbReference type="ARBA" id="ARBA00022989"/>
    </source>
</evidence>
<dbReference type="Gene3D" id="2.70.150.10">
    <property type="entry name" value="Calcium-transporting ATPase, cytoplasmic transduction domain A"/>
    <property type="match status" value="1"/>
</dbReference>
<dbReference type="SMART" id="SM00831">
    <property type="entry name" value="Cation_ATPase_N"/>
    <property type="match status" value="1"/>
</dbReference>
<dbReference type="Proteomes" id="UP000295818">
    <property type="component" value="Unassembled WGS sequence"/>
</dbReference>
<dbReference type="PROSITE" id="PS00154">
    <property type="entry name" value="ATPASE_E1_E2"/>
    <property type="match status" value="1"/>
</dbReference>
<dbReference type="Gene3D" id="3.40.1110.10">
    <property type="entry name" value="Calcium-transporting ATPase, cytoplasmic domain N"/>
    <property type="match status" value="1"/>
</dbReference>
<keyword evidence="9 12" id="KW-0472">Membrane</keyword>
<keyword evidence="4 12" id="KW-0812">Transmembrane</keyword>
<keyword evidence="15" id="KW-1185">Reference proteome</keyword>
<keyword evidence="3" id="KW-1003">Cell membrane</keyword>
<comment type="subcellular location">
    <subcellularLocation>
        <location evidence="1">Cell membrane</location>
        <topology evidence="1">Multi-pass membrane protein</topology>
    </subcellularLocation>
</comment>
<dbReference type="NCBIfam" id="TIGR01494">
    <property type="entry name" value="ATPase_P-type"/>
    <property type="match status" value="2"/>
</dbReference>
<feature type="transmembrane region" description="Helical" evidence="12">
    <location>
        <begin position="84"/>
        <end position="104"/>
    </location>
</feature>
<proteinExistence type="inferred from homology"/>
<dbReference type="Pfam" id="PF00690">
    <property type="entry name" value="Cation_ATPase_N"/>
    <property type="match status" value="1"/>
</dbReference>
<dbReference type="InterPro" id="IPR008250">
    <property type="entry name" value="ATPase_P-typ_transduc_dom_A_sf"/>
</dbReference>
<dbReference type="PANTHER" id="PTHR43294:SF21">
    <property type="entry name" value="CATION TRANSPORTING ATPASE"/>
    <property type="match status" value="1"/>
</dbReference>
<dbReference type="SUPFAM" id="SSF56784">
    <property type="entry name" value="HAD-like"/>
    <property type="match status" value="1"/>
</dbReference>
<feature type="transmembrane region" description="Helical" evidence="12">
    <location>
        <begin position="263"/>
        <end position="287"/>
    </location>
</feature>
<dbReference type="SFLD" id="SFLDF00027">
    <property type="entry name" value="p-type_atpase"/>
    <property type="match status" value="1"/>
</dbReference>
<dbReference type="Pfam" id="PF00702">
    <property type="entry name" value="Hydrolase"/>
    <property type="match status" value="1"/>
</dbReference>
<comment type="caution">
    <text evidence="14">The sequence shown here is derived from an EMBL/GenBank/DDBJ whole genome shotgun (WGS) entry which is preliminary data.</text>
</comment>
<dbReference type="SUPFAM" id="SSF81653">
    <property type="entry name" value="Calcium ATPase, transduction domain A"/>
    <property type="match status" value="1"/>
</dbReference>
<dbReference type="InterPro" id="IPR023214">
    <property type="entry name" value="HAD_sf"/>
</dbReference>
<dbReference type="EMBL" id="SLWM01000053">
    <property type="protein sequence ID" value="TCO07615.1"/>
    <property type="molecule type" value="Genomic_DNA"/>
</dbReference>
<gene>
    <name evidence="14" type="ORF">EV644_1536</name>
</gene>
<evidence type="ECO:0000256" key="5">
    <source>
        <dbReference type="ARBA" id="ARBA00022741"/>
    </source>
</evidence>
<evidence type="ECO:0000259" key="13">
    <source>
        <dbReference type="SMART" id="SM00831"/>
    </source>
</evidence>
<evidence type="ECO:0000256" key="1">
    <source>
        <dbReference type="ARBA" id="ARBA00004651"/>
    </source>
</evidence>
<feature type="transmembrane region" description="Helical" evidence="12">
    <location>
        <begin position="731"/>
        <end position="758"/>
    </location>
</feature>
<dbReference type="SUPFAM" id="SSF81660">
    <property type="entry name" value="Metal cation-transporting ATPase, ATP-binding domain N"/>
    <property type="match status" value="1"/>
</dbReference>
<dbReference type="Pfam" id="PF00122">
    <property type="entry name" value="E1-E2_ATPase"/>
    <property type="match status" value="1"/>
</dbReference>
<evidence type="ECO:0000313" key="15">
    <source>
        <dbReference type="Proteomes" id="UP000295818"/>
    </source>
</evidence>
<comment type="similarity">
    <text evidence="2">Belongs to the cation transport ATPase (P-type) (TC 3.A.3) family. Type IIA subfamily.</text>
</comment>
<feature type="transmembrane region" description="Helical" evidence="12">
    <location>
        <begin position="770"/>
        <end position="791"/>
    </location>
</feature>
<dbReference type="InterPro" id="IPR044492">
    <property type="entry name" value="P_typ_ATPase_HD_dom"/>
</dbReference>
<dbReference type="InterPro" id="IPR006068">
    <property type="entry name" value="ATPase_P-typ_cation-transptr_C"/>
</dbReference>
<evidence type="ECO:0000256" key="6">
    <source>
        <dbReference type="ARBA" id="ARBA00022840"/>
    </source>
</evidence>
<feature type="transmembrane region" description="Helical" evidence="12">
    <location>
        <begin position="844"/>
        <end position="862"/>
    </location>
</feature>
<feature type="region of interest" description="Disordered" evidence="11">
    <location>
        <begin position="1"/>
        <end position="21"/>
    </location>
</feature>
<dbReference type="InterPro" id="IPR050510">
    <property type="entry name" value="Cation_transp_ATPase_P-type"/>
</dbReference>
<evidence type="ECO:0000313" key="14">
    <source>
        <dbReference type="EMBL" id="TCO07615.1"/>
    </source>
</evidence>
<reference evidence="14 15" key="1">
    <citation type="journal article" date="2015" name="Stand. Genomic Sci.">
        <title>Genomic Encyclopedia of Bacterial and Archaeal Type Strains, Phase III: the genomes of soil and plant-associated and newly described type strains.</title>
        <authorList>
            <person name="Whitman W.B."/>
            <person name="Woyke T."/>
            <person name="Klenk H.P."/>
            <person name="Zhou Y."/>
            <person name="Lilburn T.G."/>
            <person name="Beck B.J."/>
            <person name="De Vos P."/>
            <person name="Vandamme P."/>
            <person name="Eisen J.A."/>
            <person name="Garrity G."/>
            <person name="Hugenholtz P."/>
            <person name="Kyrpides N.C."/>
        </authorList>
    </citation>
    <scope>NUCLEOTIDE SEQUENCE [LARGE SCALE GENOMIC DNA]</scope>
    <source>
        <strain evidence="14 15">VKM Ac-2538</strain>
    </source>
</reference>
<evidence type="ECO:0000256" key="2">
    <source>
        <dbReference type="ARBA" id="ARBA00005675"/>
    </source>
</evidence>
<dbReference type="InterPro" id="IPR023298">
    <property type="entry name" value="ATPase_P-typ_TM_dom_sf"/>
</dbReference>
<feature type="transmembrane region" description="Helical" evidence="12">
    <location>
        <begin position="56"/>
        <end position="78"/>
    </location>
</feature>
<dbReference type="PRINTS" id="PR00119">
    <property type="entry name" value="CATATPASE"/>
</dbReference>
<dbReference type="InterPro" id="IPR001757">
    <property type="entry name" value="P_typ_ATPase"/>
</dbReference>
<dbReference type="PANTHER" id="PTHR43294">
    <property type="entry name" value="SODIUM/POTASSIUM-TRANSPORTING ATPASE SUBUNIT ALPHA"/>
    <property type="match status" value="1"/>
</dbReference>
<evidence type="ECO:0000256" key="3">
    <source>
        <dbReference type="ARBA" id="ARBA00022475"/>
    </source>
</evidence>
<evidence type="ECO:0000256" key="7">
    <source>
        <dbReference type="ARBA" id="ARBA00022967"/>
    </source>
</evidence>
<dbReference type="SFLD" id="SFLDG00002">
    <property type="entry name" value="C1.7:_P-type_atpase_like"/>
    <property type="match status" value="1"/>
</dbReference>
<dbReference type="InterPro" id="IPR023299">
    <property type="entry name" value="ATPase_P-typ_cyto_dom_N"/>
</dbReference>
<sequence length="873" mass="90402">MTIARPMPSRGTGSAAEHGGVTAAREGLTSVEAARRLAADGPNELPAARRTPAWRLLLAQLTHLFAVMLWVAAVLALLAGLAPLALAIVVIVILNGVFAFAQEYRADRAAQRLRELLPARVQVTRDGQLMSVEARQLVRGDLVLLAAGDKISADLTVQIGHGLAVDESMLTGESVPVRPQPGADLSAGTFVVQGEAEATVTAIGNATRLAGIQALTESADRPDSPLTVELHRLVRIIAIIAVAVGVSLAGVSMLFGLGLTKALLFGVGVMVALVPEGLLPTVTLSLARGAQRMAHGNALVRRLDAVETLGATTFVCTDKTGTLTMNQMSVQEVWTPAGTVVVDGEGYSPEGSGHGPAAAMELAVTAAAGAVACVRGRAVRKGDRWVAEGDPMEVALDVLARRLGATVVDPSQVTERVSFRSETRYSAAVMPGGTSVIGAPDALLPYCNSSAVAALAAVDELAGRGRRVLAITRSTEPLVRDGRLDLTTHVLELLAVVGLEDPPRTDVQPALEACRTAGVRIAMVTGDHAATATAIAREVGLLLPGGIVVNGADLPAGDEELGALLDRPEGAVVARVTPADKLRIARALRARGHVVAMTGDGVNDAPALREADVGVAMGASGSDVARASADLVLLDDHFASIVTAIRLGRATFSNVRRFLTYHLTDNVAELAPFAVWALTGSSIPLAIGVLQVLALDIGTDMLPAVALGVEAPGRHALEGPARHRRIVDRALLFRAFAVLGATEAFLSMTAFVTVLLGAGWRYGDTPSTSSLAAASGTAFAVIAVAQMANAFACRSETRPVTRLALGSNRALLVAVVVELALLLAFLGIPQLSHLLGGGWPSTTGWLWAGGAAVVLLTVDAIAKNLRRIRGQRG</sequence>
<evidence type="ECO:0000256" key="4">
    <source>
        <dbReference type="ARBA" id="ARBA00022692"/>
    </source>
</evidence>
<dbReference type="InterPro" id="IPR018303">
    <property type="entry name" value="ATPase_P-typ_P_site"/>
</dbReference>
<evidence type="ECO:0000256" key="10">
    <source>
        <dbReference type="ARBA" id="ARBA00049360"/>
    </source>
</evidence>
<dbReference type="Gene3D" id="1.20.1110.10">
    <property type="entry name" value="Calcium-transporting ATPase, transmembrane domain"/>
    <property type="match status" value="1"/>
</dbReference>
<dbReference type="SFLD" id="SFLDS00003">
    <property type="entry name" value="Haloacid_Dehalogenase"/>
    <property type="match status" value="1"/>
</dbReference>
<organism evidence="14 15">
    <name type="scientific">Kribbella orskensis</name>
    <dbReference type="NCBI Taxonomy" id="2512216"/>
    <lineage>
        <taxon>Bacteria</taxon>
        <taxon>Bacillati</taxon>
        <taxon>Actinomycetota</taxon>
        <taxon>Actinomycetes</taxon>
        <taxon>Propionibacteriales</taxon>
        <taxon>Kribbellaceae</taxon>
        <taxon>Kribbella</taxon>
    </lineage>
</organism>
<keyword evidence="8 12" id="KW-1133">Transmembrane helix</keyword>
<dbReference type="InterPro" id="IPR059000">
    <property type="entry name" value="ATPase_P-type_domA"/>
</dbReference>
<comment type="catalytic activity">
    <reaction evidence="10">
        <text>ATP + H2O = ADP + phosphate + H(+)</text>
        <dbReference type="Rhea" id="RHEA:13065"/>
        <dbReference type="ChEBI" id="CHEBI:15377"/>
        <dbReference type="ChEBI" id="CHEBI:15378"/>
        <dbReference type="ChEBI" id="CHEBI:30616"/>
        <dbReference type="ChEBI" id="CHEBI:43474"/>
        <dbReference type="ChEBI" id="CHEBI:456216"/>
    </reaction>
</comment>
<name>A0ABY2B801_9ACTN</name>
<dbReference type="InterPro" id="IPR036412">
    <property type="entry name" value="HAD-like_sf"/>
</dbReference>
<dbReference type="Pfam" id="PF00689">
    <property type="entry name" value="Cation_ATPase_C"/>
    <property type="match status" value="1"/>
</dbReference>
<dbReference type="SUPFAM" id="SSF81665">
    <property type="entry name" value="Calcium ATPase, transmembrane domain M"/>
    <property type="match status" value="1"/>
</dbReference>
<dbReference type="Gene3D" id="3.40.50.1000">
    <property type="entry name" value="HAD superfamily/HAD-like"/>
    <property type="match status" value="1"/>
</dbReference>
<keyword evidence="6" id="KW-0067">ATP-binding</keyword>
<dbReference type="PRINTS" id="PR00120">
    <property type="entry name" value="HATPASE"/>
</dbReference>
<dbReference type="InterPro" id="IPR004014">
    <property type="entry name" value="ATPase_P-typ_cation-transptr_N"/>
</dbReference>
<evidence type="ECO:0000256" key="12">
    <source>
        <dbReference type="SAM" id="Phobius"/>
    </source>
</evidence>
<keyword evidence="5" id="KW-0547">Nucleotide-binding</keyword>
<evidence type="ECO:0000256" key="11">
    <source>
        <dbReference type="SAM" id="MobiDB-lite"/>
    </source>
</evidence>
<feature type="domain" description="Cation-transporting P-type ATPase N-terminal" evidence="13">
    <location>
        <begin position="17"/>
        <end position="81"/>
    </location>
</feature>
<feature type="transmembrane region" description="Helical" evidence="12">
    <location>
        <begin position="233"/>
        <end position="257"/>
    </location>
</feature>
<keyword evidence="7" id="KW-1278">Translocase</keyword>
<protein>
    <submittedName>
        <fullName evidence="14">P-type E1-E2 ATPase</fullName>
    </submittedName>
</protein>
<feature type="transmembrane region" description="Helical" evidence="12">
    <location>
        <begin position="811"/>
        <end position="832"/>
    </location>
</feature>